<feature type="transmembrane region" description="Helical" evidence="5">
    <location>
        <begin position="152"/>
        <end position="175"/>
    </location>
</feature>
<organism evidence="7 10">
    <name type="scientific">Natrinema hispanicum</name>
    <dbReference type="NCBI Taxonomy" id="392421"/>
    <lineage>
        <taxon>Archaea</taxon>
        <taxon>Methanobacteriati</taxon>
        <taxon>Methanobacteriota</taxon>
        <taxon>Stenosarchaea group</taxon>
        <taxon>Halobacteria</taxon>
        <taxon>Halobacteriales</taxon>
        <taxon>Natrialbaceae</taxon>
        <taxon>Natrinema</taxon>
    </lineage>
</organism>
<keyword evidence="3 5" id="KW-1133">Transmembrane helix</keyword>
<dbReference type="InterPro" id="IPR036513">
    <property type="entry name" value="STAS_dom_sf"/>
</dbReference>
<evidence type="ECO:0000313" key="9">
    <source>
        <dbReference type="Proteomes" id="UP000199320"/>
    </source>
</evidence>
<dbReference type="InterPro" id="IPR002645">
    <property type="entry name" value="STAS_dom"/>
</dbReference>
<feature type="transmembrane region" description="Helical" evidence="5">
    <location>
        <begin position="363"/>
        <end position="381"/>
    </location>
</feature>
<feature type="transmembrane region" description="Helical" evidence="5">
    <location>
        <begin position="187"/>
        <end position="206"/>
    </location>
</feature>
<dbReference type="Proteomes" id="UP000199320">
    <property type="component" value="Unassembled WGS sequence"/>
</dbReference>
<evidence type="ECO:0000313" key="7">
    <source>
        <dbReference type="EMBL" id="SDD87380.1"/>
    </source>
</evidence>
<evidence type="ECO:0000259" key="6">
    <source>
        <dbReference type="PROSITE" id="PS50801"/>
    </source>
</evidence>
<feature type="transmembrane region" description="Helical" evidence="5">
    <location>
        <begin position="337"/>
        <end position="357"/>
    </location>
</feature>
<dbReference type="GO" id="GO:0016020">
    <property type="term" value="C:membrane"/>
    <property type="evidence" value="ECO:0007669"/>
    <property type="project" value="UniProtKB-SubCell"/>
</dbReference>
<dbReference type="Gene3D" id="3.30.750.24">
    <property type="entry name" value="STAS domain"/>
    <property type="match status" value="1"/>
</dbReference>
<dbReference type="EMBL" id="FMZP01000062">
    <property type="protein sequence ID" value="SDD87380.1"/>
    <property type="molecule type" value="Genomic_DNA"/>
</dbReference>
<evidence type="ECO:0000256" key="2">
    <source>
        <dbReference type="ARBA" id="ARBA00022692"/>
    </source>
</evidence>
<keyword evidence="2 5" id="KW-0812">Transmembrane</keyword>
<feature type="domain" description="STAS" evidence="6">
    <location>
        <begin position="449"/>
        <end position="564"/>
    </location>
</feature>
<dbReference type="PANTHER" id="PTHR11814">
    <property type="entry name" value="SULFATE TRANSPORTER"/>
    <property type="match status" value="1"/>
</dbReference>
<feature type="transmembrane region" description="Helical" evidence="5">
    <location>
        <begin position="61"/>
        <end position="79"/>
    </location>
</feature>
<accession>A0A1G6YAJ5</accession>
<keyword evidence="9" id="KW-1185">Reference proteome</keyword>
<dbReference type="InterPro" id="IPR011547">
    <property type="entry name" value="SLC26A/SulP_dom"/>
</dbReference>
<feature type="transmembrane region" description="Helical" evidence="5">
    <location>
        <begin position="91"/>
        <end position="113"/>
    </location>
</feature>
<name>A0A1G6YAJ5_9EURY</name>
<evidence type="ECO:0000256" key="4">
    <source>
        <dbReference type="ARBA" id="ARBA00023136"/>
    </source>
</evidence>
<evidence type="ECO:0000256" key="5">
    <source>
        <dbReference type="SAM" id="Phobius"/>
    </source>
</evidence>
<reference evidence="8" key="2">
    <citation type="submission" date="2016-10" db="EMBL/GenBank/DDBJ databases">
        <authorList>
            <person name="de Groot N.N."/>
        </authorList>
    </citation>
    <scope>NUCLEOTIDE SEQUENCE [LARGE SCALE GENOMIC DNA]</scope>
    <source>
        <strain evidence="8">CDM_6</strain>
    </source>
</reference>
<feature type="transmembrane region" description="Helical" evidence="5">
    <location>
        <begin position="393"/>
        <end position="421"/>
    </location>
</feature>
<feature type="transmembrane region" description="Helical" evidence="5">
    <location>
        <begin position="119"/>
        <end position="140"/>
    </location>
</feature>
<evidence type="ECO:0000256" key="1">
    <source>
        <dbReference type="ARBA" id="ARBA00004141"/>
    </source>
</evidence>
<protein>
    <submittedName>
        <fullName evidence="7">High affinity sulphate transporter 1</fullName>
    </submittedName>
</protein>
<proteinExistence type="predicted"/>
<dbReference type="Pfam" id="PF00916">
    <property type="entry name" value="Sulfate_transp"/>
    <property type="match status" value="1"/>
</dbReference>
<dbReference type="EMBL" id="FOIC01000061">
    <property type="protein sequence ID" value="SEU13765.1"/>
    <property type="molecule type" value="Genomic_DNA"/>
</dbReference>
<reference evidence="9 10" key="1">
    <citation type="submission" date="2016-10" db="EMBL/GenBank/DDBJ databases">
        <authorList>
            <person name="Varghese N."/>
            <person name="Submissions S."/>
        </authorList>
    </citation>
    <scope>NUCLEOTIDE SEQUENCE [LARGE SCALE GENOMIC DNA]</scope>
    <source>
        <strain evidence="7 10">CDM_1</strain>
        <strain evidence="9">CDM_6</strain>
    </source>
</reference>
<dbReference type="SUPFAM" id="SSF52091">
    <property type="entry name" value="SpoIIaa-like"/>
    <property type="match status" value="1"/>
</dbReference>
<dbReference type="Pfam" id="PF01740">
    <property type="entry name" value="STAS"/>
    <property type="match status" value="1"/>
</dbReference>
<keyword evidence="4 5" id="KW-0472">Membrane</keyword>
<dbReference type="GO" id="GO:0055085">
    <property type="term" value="P:transmembrane transport"/>
    <property type="evidence" value="ECO:0007669"/>
    <property type="project" value="InterPro"/>
</dbReference>
<dbReference type="PROSITE" id="PS50801">
    <property type="entry name" value="STAS"/>
    <property type="match status" value="1"/>
</dbReference>
<dbReference type="RefSeq" id="WP_092936101.1">
    <property type="nucleotide sequence ID" value="NZ_FMZP01000062.1"/>
</dbReference>
<dbReference type="InterPro" id="IPR001902">
    <property type="entry name" value="SLC26A/SulP_fam"/>
</dbReference>
<dbReference type="CDD" id="cd07042">
    <property type="entry name" value="STAS_SulP_like_sulfate_transporter"/>
    <property type="match status" value="1"/>
</dbReference>
<evidence type="ECO:0000313" key="10">
    <source>
        <dbReference type="Proteomes" id="UP000324021"/>
    </source>
</evidence>
<dbReference type="AlphaFoldDB" id="A0A1G6YAJ5"/>
<dbReference type="Proteomes" id="UP000324021">
    <property type="component" value="Unassembled WGS sequence"/>
</dbReference>
<dbReference type="NCBIfam" id="TIGR00815">
    <property type="entry name" value="sulP"/>
    <property type="match status" value="1"/>
</dbReference>
<gene>
    <name evidence="8" type="ORF">SAMN04488694_1612</name>
    <name evidence="7" type="ORF">SAMN05192552_10628</name>
</gene>
<evidence type="ECO:0000313" key="8">
    <source>
        <dbReference type="EMBL" id="SEU13765.1"/>
    </source>
</evidence>
<dbReference type="OrthoDB" id="76857at2157"/>
<evidence type="ECO:0000256" key="3">
    <source>
        <dbReference type="ARBA" id="ARBA00022989"/>
    </source>
</evidence>
<feature type="transmembrane region" description="Helical" evidence="5">
    <location>
        <begin position="213"/>
        <end position="230"/>
    </location>
</feature>
<sequence length="570" mass="59630">MAGPFGDRLESALDSMVPIAEWLPNYNPSWLRRDVLAGITVTASVIPEGLAYASLANMPPVTGLYAGLLATAAYVFFGTSRQVIFGPTSALAILLAASVGSVATGGTVSYAGLVFWTTVLVGVFAVVAWLFQLGFLVHFISDSVLTGFSTGAALYIMSTQIGPLFGIDGASGVFFERLAYIGTHLGATNSPTLLLGVAAIAILALGEWRFPRLPTALLVVLASILLLTVTDLQQQGVAIVGSIPSGLPSLTIPAVPSLSIIRSLIPIAGALFLLSYVEGIGAIEALARENDYEIDANQELLSTGVANLAAGLGGGFAVGGSMSRSALNDAVGGKTQVTSAIVAGALVVVLVFLTEIFTNLPEAVLAAIVIVAVTNLIDLSGLRRLYTVSTSEFAIAVAVLVAVLAFGMLWGVLIGVVLSLLNVIAHVSAPVTAVLGRVSGTDNFVERKRHPEAKPVQGVFVYRVDAPLFYANATTVRDDLLDRVDAEETAPSLVVFDLISSPSIDVTAAAMLEDLHNDLQKREIDLRVAGADPQVARVLRAIGLEQTIGQIGDEEPVVEVIQRWEQDTTD</sequence>
<comment type="subcellular location">
    <subcellularLocation>
        <location evidence="1">Membrane</location>
        <topology evidence="1">Multi-pass membrane protein</topology>
    </subcellularLocation>
</comment>